<name>A0A0D2X3F4_CAPO3</name>
<feature type="region of interest" description="Disordered" evidence="1">
    <location>
        <begin position="90"/>
        <end position="114"/>
    </location>
</feature>
<dbReference type="EMBL" id="KE346366">
    <property type="protein sequence ID" value="KJE94214.1"/>
    <property type="molecule type" value="Genomic_DNA"/>
</dbReference>
<dbReference type="PROSITE" id="PS00745">
    <property type="entry name" value="RF_PROK_I"/>
    <property type="match status" value="1"/>
</dbReference>
<protein>
    <recommendedName>
        <fullName evidence="2">Prokaryotic-type class I peptide chain release factors domain-containing protein</fullName>
    </recommendedName>
</protein>
<dbReference type="Proteomes" id="UP000008743">
    <property type="component" value="Unassembled WGS sequence"/>
</dbReference>
<dbReference type="AlphaFoldDB" id="A0A0D2X3F4"/>
<evidence type="ECO:0000313" key="3">
    <source>
        <dbReference type="EMBL" id="KJE94214.1"/>
    </source>
</evidence>
<dbReference type="Pfam" id="PF00472">
    <property type="entry name" value="RF-1"/>
    <property type="match status" value="1"/>
</dbReference>
<dbReference type="SUPFAM" id="SSF110916">
    <property type="entry name" value="Peptidyl-tRNA hydrolase domain-like"/>
    <property type="match status" value="1"/>
</dbReference>
<keyword evidence="4" id="KW-1185">Reference proteome</keyword>
<sequence>MLGGVTDRVSVTFARSSGPGGQNVNKVNTKVELRFNLSEASWIPERVKNRLVQFNIEDAFEKLEVMLAKASELPTETSPEQQAKVRRLERAANERRMMEKKMHSSRKSSRRDDF</sequence>
<feature type="domain" description="Prokaryotic-type class I peptide chain release factors" evidence="2">
    <location>
        <begin position="15"/>
        <end position="31"/>
    </location>
</feature>
<dbReference type="STRING" id="595528.A0A0D2X3F4"/>
<dbReference type="eggNOG" id="KOG3429">
    <property type="taxonomic scope" value="Eukaryota"/>
</dbReference>
<dbReference type="OrthoDB" id="270639at2759"/>
<dbReference type="GO" id="GO:0003747">
    <property type="term" value="F:translation release factor activity"/>
    <property type="evidence" value="ECO:0007669"/>
    <property type="project" value="InterPro"/>
</dbReference>
<dbReference type="InParanoid" id="A0A0D2X3F4"/>
<evidence type="ECO:0000256" key="1">
    <source>
        <dbReference type="SAM" id="MobiDB-lite"/>
    </source>
</evidence>
<proteinExistence type="predicted"/>
<feature type="compositionally biased region" description="Basic residues" evidence="1">
    <location>
        <begin position="103"/>
        <end position="114"/>
    </location>
</feature>
<organism evidence="3 4">
    <name type="scientific">Capsaspora owczarzaki (strain ATCC 30864)</name>
    <dbReference type="NCBI Taxonomy" id="595528"/>
    <lineage>
        <taxon>Eukaryota</taxon>
        <taxon>Filasterea</taxon>
        <taxon>Capsaspora</taxon>
    </lineage>
</organism>
<gene>
    <name evidence="3" type="ORF">CAOG_004892</name>
</gene>
<dbReference type="PhylomeDB" id="A0A0D2X3F4"/>
<dbReference type="FunCoup" id="A0A0D2X3F4">
    <property type="interactions" value="79"/>
</dbReference>
<accession>A0A0D2X3F4</accession>
<dbReference type="Gene3D" id="3.30.160.20">
    <property type="match status" value="2"/>
</dbReference>
<evidence type="ECO:0000313" key="4">
    <source>
        <dbReference type="Proteomes" id="UP000008743"/>
    </source>
</evidence>
<dbReference type="InterPro" id="IPR000352">
    <property type="entry name" value="Pep_chain_release_fac_I"/>
</dbReference>
<dbReference type="PANTHER" id="PTHR47352">
    <property type="entry name" value="CLASS I PEPTIDE CHAIN RELEASE FACTOR"/>
    <property type="match status" value="1"/>
</dbReference>
<dbReference type="PANTHER" id="PTHR47352:SF1">
    <property type="entry name" value="CLASS I PEPTIDE CHAIN RELEASE FACTOR"/>
    <property type="match status" value="1"/>
</dbReference>
<reference evidence="4" key="1">
    <citation type="submission" date="2011-02" db="EMBL/GenBank/DDBJ databases">
        <title>The Genome Sequence of Capsaspora owczarzaki ATCC 30864.</title>
        <authorList>
            <person name="Russ C."/>
            <person name="Cuomo C."/>
            <person name="Burger G."/>
            <person name="Gray M.W."/>
            <person name="Holland P.W.H."/>
            <person name="King N."/>
            <person name="Lang F.B.F."/>
            <person name="Roger A.J."/>
            <person name="Ruiz-Trillo I."/>
            <person name="Young S.K."/>
            <person name="Zeng Q."/>
            <person name="Gargeya S."/>
            <person name="Alvarado L."/>
            <person name="Berlin A."/>
            <person name="Chapman S.B."/>
            <person name="Chen Z."/>
            <person name="Freedman E."/>
            <person name="Gellesch M."/>
            <person name="Goldberg J."/>
            <person name="Griggs A."/>
            <person name="Gujja S."/>
            <person name="Heilman E."/>
            <person name="Heiman D."/>
            <person name="Howarth C."/>
            <person name="Mehta T."/>
            <person name="Neiman D."/>
            <person name="Pearson M."/>
            <person name="Roberts A."/>
            <person name="Saif S."/>
            <person name="Shea T."/>
            <person name="Shenoy N."/>
            <person name="Sisk P."/>
            <person name="Stolte C."/>
            <person name="Sykes S."/>
            <person name="White J."/>
            <person name="Yandava C."/>
            <person name="Haas B."/>
            <person name="Nusbaum C."/>
            <person name="Birren B."/>
        </authorList>
    </citation>
    <scope>NUCLEOTIDE SEQUENCE</scope>
    <source>
        <strain evidence="4">ATCC 30864</strain>
    </source>
</reference>
<feature type="compositionally biased region" description="Basic and acidic residues" evidence="1">
    <location>
        <begin position="90"/>
        <end position="102"/>
    </location>
</feature>
<evidence type="ECO:0000259" key="2">
    <source>
        <dbReference type="PROSITE" id="PS00745"/>
    </source>
</evidence>